<dbReference type="Pfam" id="PF00561">
    <property type="entry name" value="Abhydrolase_1"/>
    <property type="match status" value="1"/>
</dbReference>
<dbReference type="Pfam" id="PF08386">
    <property type="entry name" value="Abhydrolase_4"/>
    <property type="match status" value="1"/>
</dbReference>
<gene>
    <name evidence="6" type="ORF">G1C95_0282</name>
</gene>
<accession>A0A7Y0EMV5</accession>
<keyword evidence="7" id="KW-1185">Reference proteome</keyword>
<comment type="similarity">
    <text evidence="1">Belongs to the peptidase S33 family.</text>
</comment>
<evidence type="ECO:0000256" key="2">
    <source>
        <dbReference type="ARBA" id="ARBA00022729"/>
    </source>
</evidence>
<evidence type="ECO:0000256" key="3">
    <source>
        <dbReference type="ARBA" id="ARBA00022801"/>
    </source>
</evidence>
<protein>
    <submittedName>
        <fullName evidence="6">Carboxylesterase A</fullName>
    </submittedName>
</protein>
<keyword evidence="2" id="KW-0732">Signal</keyword>
<evidence type="ECO:0000259" key="4">
    <source>
        <dbReference type="Pfam" id="PF00561"/>
    </source>
</evidence>
<dbReference type="InterPro" id="IPR029058">
    <property type="entry name" value="AB_hydrolase_fold"/>
</dbReference>
<organism evidence="6 7">
    <name type="scientific">Bifidobacterium oedipodis</name>
    <dbReference type="NCBI Taxonomy" id="2675322"/>
    <lineage>
        <taxon>Bacteria</taxon>
        <taxon>Bacillati</taxon>
        <taxon>Actinomycetota</taxon>
        <taxon>Actinomycetes</taxon>
        <taxon>Bifidobacteriales</taxon>
        <taxon>Bifidobacteriaceae</taxon>
        <taxon>Bifidobacterium</taxon>
    </lineage>
</organism>
<dbReference type="Gene3D" id="3.40.50.1820">
    <property type="entry name" value="alpha/beta hydrolase"/>
    <property type="match status" value="1"/>
</dbReference>
<dbReference type="GO" id="GO:0016787">
    <property type="term" value="F:hydrolase activity"/>
    <property type="evidence" value="ECO:0007669"/>
    <property type="project" value="UniProtKB-KW"/>
</dbReference>
<name>A0A7Y0EMV5_9BIFI</name>
<dbReference type="InterPro" id="IPR013595">
    <property type="entry name" value="Pept_S33_TAP-like_C"/>
</dbReference>
<evidence type="ECO:0000256" key="1">
    <source>
        <dbReference type="ARBA" id="ARBA00010088"/>
    </source>
</evidence>
<dbReference type="SUPFAM" id="SSF53474">
    <property type="entry name" value="alpha/beta-Hydrolases"/>
    <property type="match status" value="1"/>
</dbReference>
<feature type="domain" description="Peptidase S33 tripeptidyl aminopeptidase-like C-terminal" evidence="5">
    <location>
        <begin position="421"/>
        <end position="524"/>
    </location>
</feature>
<proteinExistence type="inferred from homology"/>
<evidence type="ECO:0000313" key="6">
    <source>
        <dbReference type="EMBL" id="NMM93097.1"/>
    </source>
</evidence>
<dbReference type="Proteomes" id="UP000532194">
    <property type="component" value="Unassembled WGS sequence"/>
</dbReference>
<dbReference type="InterPro" id="IPR051601">
    <property type="entry name" value="Serine_prot/Carboxylest_S33"/>
</dbReference>
<keyword evidence="3" id="KW-0378">Hydrolase</keyword>
<dbReference type="PANTHER" id="PTHR43248:SF29">
    <property type="entry name" value="TRIPEPTIDYL AMINOPEPTIDASE"/>
    <property type="match status" value="1"/>
</dbReference>
<dbReference type="EMBL" id="JAAIII010000001">
    <property type="protein sequence ID" value="NMM93097.1"/>
    <property type="molecule type" value="Genomic_DNA"/>
</dbReference>
<reference evidence="6 7" key="1">
    <citation type="submission" date="2020-02" db="EMBL/GenBank/DDBJ databases">
        <title>Characterization of phylogenetic diversity of novel bifidobacterial species isolated in Czech ZOOs.</title>
        <authorList>
            <person name="Lugli G.A."/>
            <person name="Vera N.B."/>
            <person name="Ventura M."/>
        </authorList>
    </citation>
    <scope>NUCLEOTIDE SEQUENCE [LARGE SCALE GENOMIC DNA]</scope>
    <source>
        <strain evidence="6 7">DSM 109957</strain>
    </source>
</reference>
<dbReference type="AlphaFoldDB" id="A0A7Y0EMV5"/>
<evidence type="ECO:0000259" key="5">
    <source>
        <dbReference type="Pfam" id="PF08386"/>
    </source>
</evidence>
<dbReference type="RefSeq" id="WP_169171150.1">
    <property type="nucleotide sequence ID" value="NZ_JAAIII010000001.1"/>
</dbReference>
<comment type="caution">
    <text evidence="6">The sequence shown here is derived from an EMBL/GenBank/DDBJ whole genome shotgun (WGS) entry which is preliminary data.</text>
</comment>
<dbReference type="PANTHER" id="PTHR43248">
    <property type="entry name" value="2-SUCCINYL-6-HYDROXY-2,4-CYCLOHEXADIENE-1-CARBOXYLATE SYNTHASE"/>
    <property type="match status" value="1"/>
</dbReference>
<evidence type="ECO:0000313" key="7">
    <source>
        <dbReference type="Proteomes" id="UP000532194"/>
    </source>
</evidence>
<sequence length="525" mass="56012">MPVWAVALTAVVVALALNIAILGTIGHGIATLIRSAGSTNQSSQPQEIPGPAARPDSVDAAFDSYYTQTLDWEPCDDGDACATIQVPSDWSDPDSASIDLELAIHYATGTSHGTLFINPGGPGGSGVDYLTSFLDYTATDQLIDNYDIVGFDPRGVGDSTPIRCGDDSALLDRAFIAEPTTADNIDKMRDIANQFAEACRASSGSLLDHVDTQSVARDLDVMRALAGQDQLDYLGFSYGTLIGSTYAALFPQQVGRMVLDGVIDPMQSAADAVISQAEGFEQSLHAYLTDCIDNDDACPFTGSVDEATAEIQGWLAKADSQPLPTDGRDDVNGIMMMYGIITPLYSSDNWAYLTKAFAEIKDSGTANVMLLLANSYLERNDDGEYESNSMEVNVAVNCLDDPQPSDMGEQEKIARELNEKSPTFGRYMAYGNVTCEALAQDRSGIEQLDYSAPSAAPILVVGTTGDPATPYQNAVNLADLLESGMLLTDEGETHTAYTYTNSCVASIVDDYLIYGTPIEDGVSCQ</sequence>
<dbReference type="InterPro" id="IPR000073">
    <property type="entry name" value="AB_hydrolase_1"/>
</dbReference>
<feature type="domain" description="AB hydrolase-1" evidence="4">
    <location>
        <begin position="114"/>
        <end position="293"/>
    </location>
</feature>